<dbReference type="Pfam" id="PF00400">
    <property type="entry name" value="WD40"/>
    <property type="match status" value="1"/>
</dbReference>
<keyword evidence="1" id="KW-1133">Transmembrane helix</keyword>
<accession>A0A1W6N1P6</accession>
<gene>
    <name evidence="2" type="ORF">B1812_17920</name>
</gene>
<organism evidence="2 3">
    <name type="scientific">Methylocystis bryophila</name>
    <dbReference type="NCBI Taxonomy" id="655015"/>
    <lineage>
        <taxon>Bacteria</taxon>
        <taxon>Pseudomonadati</taxon>
        <taxon>Pseudomonadota</taxon>
        <taxon>Alphaproteobacteria</taxon>
        <taxon>Hyphomicrobiales</taxon>
        <taxon>Methylocystaceae</taxon>
        <taxon>Methylocystis</taxon>
    </lineage>
</organism>
<dbReference type="PANTHER" id="PTHR19879:SF9">
    <property type="entry name" value="TRANSCRIPTION INITIATION FACTOR TFIID SUBUNIT 5"/>
    <property type="match status" value="1"/>
</dbReference>
<keyword evidence="3" id="KW-1185">Reference proteome</keyword>
<sequence length="341" mass="36408">MTQNSPSLTDQVAEIKAEEAVVAAAFLSSIPFFVLAHGVTLRMRPDGAFETDARVAAHADGAALCAASDGVRLISGGDDGRIVEISATGETRLVAEEAGHWIDAVALRRDGALAWTAGRNARARQAEGEIKTLPLPSTSRGLAFLPKGFRLAIAHYNGATLWYPGASAKPETLEWKGAHLDATVSPDGRFLVTSMQENALHGWRLSDRKNMRMSGYPTKTRSFSWSPDGKWLATSGADACILWPFEGKDGPMGAQPRECGVRAGVGVTRVAFHPQALVVAIGYEDGMILLTRITDASEILVRRPAGGEHARISALIWDTQGQRLAFGAENGMAGLLRLPQA</sequence>
<evidence type="ECO:0000313" key="2">
    <source>
        <dbReference type="EMBL" id="ARN83762.1"/>
    </source>
</evidence>
<dbReference type="SUPFAM" id="SSF63829">
    <property type="entry name" value="Calcium-dependent phosphotriesterase"/>
    <property type="match status" value="1"/>
</dbReference>
<dbReference type="InterPro" id="IPR015943">
    <property type="entry name" value="WD40/YVTN_repeat-like_dom_sf"/>
</dbReference>
<dbReference type="Gene3D" id="2.130.10.10">
    <property type="entry name" value="YVTN repeat-like/Quinoprotein amine dehydrogenase"/>
    <property type="match status" value="2"/>
</dbReference>
<dbReference type="STRING" id="655015.B1812_17920"/>
<reference evidence="2 3" key="1">
    <citation type="submission" date="2017-02" db="EMBL/GenBank/DDBJ databases">
        <authorList>
            <person name="Peterson S.W."/>
        </authorList>
    </citation>
    <scope>NUCLEOTIDE SEQUENCE [LARGE SCALE GENOMIC DNA]</scope>
    <source>
        <strain evidence="2 3">S285</strain>
    </source>
</reference>
<evidence type="ECO:0000313" key="3">
    <source>
        <dbReference type="Proteomes" id="UP000193978"/>
    </source>
</evidence>
<dbReference type="PANTHER" id="PTHR19879">
    <property type="entry name" value="TRANSCRIPTION INITIATION FACTOR TFIID"/>
    <property type="match status" value="1"/>
</dbReference>
<keyword evidence="1" id="KW-0812">Transmembrane</keyword>
<dbReference type="AlphaFoldDB" id="A0A1W6N1P6"/>
<dbReference type="RefSeq" id="WP_085773811.1">
    <property type="nucleotide sequence ID" value="NZ_AP027149.1"/>
</dbReference>
<protein>
    <recommendedName>
        <fullName evidence="4">Anaphase-promoting complex subunit 4 WD40 domain-containing protein</fullName>
    </recommendedName>
</protein>
<dbReference type="KEGG" id="mbry:B1812_17920"/>
<evidence type="ECO:0008006" key="4">
    <source>
        <dbReference type="Google" id="ProtNLM"/>
    </source>
</evidence>
<proteinExistence type="predicted"/>
<dbReference type="EMBL" id="CP019948">
    <property type="protein sequence ID" value="ARN83762.1"/>
    <property type="molecule type" value="Genomic_DNA"/>
</dbReference>
<keyword evidence="1" id="KW-0472">Membrane</keyword>
<name>A0A1W6N1P6_9HYPH</name>
<dbReference type="InterPro" id="IPR001680">
    <property type="entry name" value="WD40_rpt"/>
</dbReference>
<evidence type="ECO:0000256" key="1">
    <source>
        <dbReference type="SAM" id="Phobius"/>
    </source>
</evidence>
<feature type="transmembrane region" description="Helical" evidence="1">
    <location>
        <begin position="20"/>
        <end position="39"/>
    </location>
</feature>
<dbReference type="Proteomes" id="UP000193978">
    <property type="component" value="Chromosome"/>
</dbReference>